<comment type="similarity">
    <text evidence="1">Belongs to the amidase family.</text>
</comment>
<dbReference type="PROSITE" id="PS00571">
    <property type="entry name" value="AMIDASES"/>
    <property type="match status" value="1"/>
</dbReference>
<dbReference type="PANTHER" id="PTHR11895">
    <property type="entry name" value="TRANSAMIDASE"/>
    <property type="match status" value="1"/>
</dbReference>
<dbReference type="HOGENOM" id="CLU_009600_0_4_9"/>
<dbReference type="InterPro" id="IPR036928">
    <property type="entry name" value="AS_sf"/>
</dbReference>
<evidence type="ECO:0000313" key="3">
    <source>
        <dbReference type="EMBL" id="AIC95152.1"/>
    </source>
</evidence>
<dbReference type="PATRIC" id="fig|1246626.3.peg.2578"/>
<dbReference type="AlphaFoldDB" id="A0A060LYA5"/>
<name>A0A060LYA5_9BACI</name>
<dbReference type="RefSeq" id="WP_038481562.1">
    <property type="nucleotide sequence ID" value="NZ_CP003923.1"/>
</dbReference>
<keyword evidence="4" id="KW-1185">Reference proteome</keyword>
<protein>
    <submittedName>
        <fullName evidence="3">Amidase</fullName>
    </submittedName>
</protein>
<dbReference type="STRING" id="1246626.BleG1_2585"/>
<proteinExistence type="inferred from homology"/>
<organism evidence="3 4">
    <name type="scientific">Shouchella lehensis G1</name>
    <dbReference type="NCBI Taxonomy" id="1246626"/>
    <lineage>
        <taxon>Bacteria</taxon>
        <taxon>Bacillati</taxon>
        <taxon>Bacillota</taxon>
        <taxon>Bacilli</taxon>
        <taxon>Bacillales</taxon>
        <taxon>Bacillaceae</taxon>
        <taxon>Shouchella</taxon>
    </lineage>
</organism>
<dbReference type="KEGG" id="ble:BleG1_2585"/>
<dbReference type="InterPro" id="IPR020556">
    <property type="entry name" value="Amidase_CS"/>
</dbReference>
<dbReference type="SUPFAM" id="SSF75304">
    <property type="entry name" value="Amidase signature (AS) enzymes"/>
    <property type="match status" value="1"/>
</dbReference>
<feature type="domain" description="Amidase" evidence="2">
    <location>
        <begin position="27"/>
        <end position="473"/>
    </location>
</feature>
<dbReference type="Gene3D" id="3.90.1300.10">
    <property type="entry name" value="Amidase signature (AS) domain"/>
    <property type="match status" value="1"/>
</dbReference>
<dbReference type="InterPro" id="IPR000120">
    <property type="entry name" value="Amidase"/>
</dbReference>
<dbReference type="InterPro" id="IPR023631">
    <property type="entry name" value="Amidase_dom"/>
</dbReference>
<reference evidence="3 4" key="1">
    <citation type="journal article" date="2014" name="Gene">
        <title>A comparative genomic analysis of the alkalitolerant soil bacterium Bacillus lehensis G1.</title>
        <authorList>
            <person name="Noor Y.M."/>
            <person name="Samsulrizal N.H."/>
            <person name="Jema'on N.A."/>
            <person name="Low K.O."/>
            <person name="Ramli A.N."/>
            <person name="Alias N.I."/>
            <person name="Damis S.I."/>
            <person name="Fuzi S.F."/>
            <person name="Isa M.N."/>
            <person name="Murad A.M."/>
            <person name="Raih M.F."/>
            <person name="Bakar F.D."/>
            <person name="Najimudin N."/>
            <person name="Mahadi N.M."/>
            <person name="Illias R.M."/>
        </authorList>
    </citation>
    <scope>NUCLEOTIDE SEQUENCE [LARGE SCALE GENOMIC DNA]</scope>
    <source>
        <strain evidence="3 4">G1</strain>
    </source>
</reference>
<dbReference type="eggNOG" id="COG0154">
    <property type="taxonomic scope" value="Bacteria"/>
</dbReference>
<dbReference type="Proteomes" id="UP000027142">
    <property type="component" value="Chromosome"/>
</dbReference>
<dbReference type="GO" id="GO:0003824">
    <property type="term" value="F:catalytic activity"/>
    <property type="evidence" value="ECO:0007669"/>
    <property type="project" value="InterPro"/>
</dbReference>
<accession>A0A060LYA5</accession>
<dbReference type="EMBL" id="CP003923">
    <property type="protein sequence ID" value="AIC95152.1"/>
    <property type="molecule type" value="Genomic_DNA"/>
</dbReference>
<evidence type="ECO:0000313" key="4">
    <source>
        <dbReference type="Proteomes" id="UP000027142"/>
    </source>
</evidence>
<evidence type="ECO:0000256" key="1">
    <source>
        <dbReference type="ARBA" id="ARBA00009199"/>
    </source>
</evidence>
<dbReference type="OrthoDB" id="9811471at2"/>
<dbReference type="Pfam" id="PF01425">
    <property type="entry name" value="Amidase"/>
    <property type="match status" value="1"/>
</dbReference>
<gene>
    <name evidence="3" type="ORF">BleG1_2585</name>
</gene>
<evidence type="ECO:0000259" key="2">
    <source>
        <dbReference type="Pfam" id="PF01425"/>
    </source>
</evidence>
<dbReference type="PANTHER" id="PTHR11895:SF7">
    <property type="entry name" value="GLUTAMYL-TRNA(GLN) AMIDOTRANSFERASE SUBUNIT A, MITOCHONDRIAL"/>
    <property type="match status" value="1"/>
</dbReference>
<sequence>MNFNEYKQYDGVGLSSLVKERKVKPTEVLEACLEGIAVNQQLNAVISTREEKVFNELETVNYNEPFYPVPFLLKNSSQALEGEEMNGGSGLLKGSIATTTSHYTKRLQQAGFCMMGYSNSPEFGLKNITEPKLYGATKNPLNESYSPGGSSGGAAAAVASGIVPIAGASDGGGSIRIPASFSGLVGLKPTRGRTPVGPGAGRQWQGAAIDFVLSRSVRDSARALDVLQIHQPEVAFHTPLFQAGFERTLSKELPPLRIAYSYTSPVGTPVSNDAKQALMTTIRYLDSLGHFVEEATPAINGRLLMEQYYLMNAGEMANVRQRLEQSLNRVLTGDDFETEAFVLAETGKNVGAADYANSLTSWDQHAATAMEFHETYDLYLTPSAASIAPKIGELTPSPDDELEMKDRIQQLGVKDQLAFVYEMFLPSLTYTPFTQLANLTGQPAISLPVYKTEAGMPIGVQAIAAKGNESLLLCLGNLFEQSERWQG</sequence>